<gene>
    <name evidence="3" type="ORF">J2X09_004009</name>
</gene>
<evidence type="ECO:0000259" key="2">
    <source>
        <dbReference type="Pfam" id="PF20789"/>
    </source>
</evidence>
<keyword evidence="4" id="KW-1185">Reference proteome</keyword>
<dbReference type="InterPro" id="IPR042171">
    <property type="entry name" value="Acyl-CoA_hotdog"/>
</dbReference>
<dbReference type="EMBL" id="JAVDWE010000013">
    <property type="protein sequence ID" value="MDR7096252.1"/>
    <property type="molecule type" value="Genomic_DNA"/>
</dbReference>
<feature type="domain" description="Acyl-CoA thioesterase-like C-terminal" evidence="2">
    <location>
        <begin position="134"/>
        <end position="271"/>
    </location>
</feature>
<name>A0ABU1VFL0_9BURK</name>
<dbReference type="PANTHER" id="PTHR38110:SF1">
    <property type="entry name" value="THIOESTERASE DOMAIN-CONTAINING PROTEIN"/>
    <property type="match status" value="1"/>
</dbReference>
<proteinExistence type="predicted"/>
<dbReference type="InterPro" id="IPR052389">
    <property type="entry name" value="Sec_Metab_Biosynth-Assoc"/>
</dbReference>
<dbReference type="PANTHER" id="PTHR38110">
    <property type="entry name" value="CHROMOSOME 23, WHOLE GENOME SHOTGUN SEQUENCE"/>
    <property type="match status" value="1"/>
</dbReference>
<reference evidence="3 4" key="1">
    <citation type="submission" date="2023-07" db="EMBL/GenBank/DDBJ databases">
        <title>Sorghum-associated microbial communities from plants grown in Nebraska, USA.</title>
        <authorList>
            <person name="Schachtman D."/>
        </authorList>
    </citation>
    <scope>NUCLEOTIDE SEQUENCE [LARGE SCALE GENOMIC DNA]</scope>
    <source>
        <strain evidence="3 4">BE240</strain>
    </source>
</reference>
<dbReference type="Pfam" id="PF20789">
    <property type="entry name" value="4HBT_3C"/>
    <property type="match status" value="1"/>
</dbReference>
<accession>A0ABU1VFL0</accession>
<dbReference type="Proteomes" id="UP001265550">
    <property type="component" value="Unassembled WGS sequence"/>
</dbReference>
<dbReference type="RefSeq" id="WP_204735028.1">
    <property type="nucleotide sequence ID" value="NZ_JAVDWE010000013.1"/>
</dbReference>
<comment type="caution">
    <text evidence="3">The sequence shown here is derived from an EMBL/GenBank/DDBJ whole genome shotgun (WGS) entry which is preliminary data.</text>
</comment>
<evidence type="ECO:0000313" key="3">
    <source>
        <dbReference type="EMBL" id="MDR7096252.1"/>
    </source>
</evidence>
<dbReference type="InterPro" id="IPR029069">
    <property type="entry name" value="HotDog_dom_sf"/>
</dbReference>
<feature type="domain" description="Acyl-CoA thioesterase-like N-terminal HotDog" evidence="1">
    <location>
        <begin position="31"/>
        <end position="112"/>
    </location>
</feature>
<evidence type="ECO:0000313" key="4">
    <source>
        <dbReference type="Proteomes" id="UP001265550"/>
    </source>
</evidence>
<dbReference type="Pfam" id="PF13622">
    <property type="entry name" value="4HBT_3"/>
    <property type="match status" value="1"/>
</dbReference>
<dbReference type="Gene3D" id="2.40.160.210">
    <property type="entry name" value="Acyl-CoA thioesterase, double hotdog domain"/>
    <property type="match status" value="1"/>
</dbReference>
<sequence length="274" mass="29853">MTTPHSLDQAIALSATGPHTYSGATSPAYGNMVGPFGGVTAATVMQAVMLHPERLGEPISLTVNYAAALADGPFTLTARPVRTNRSTQHWLLEITQPDAKGMPATVLTATAVTAVRRETWSVDDEPMPVVPAPDGVPRANMAPQVAWPRRYAMRFITGAIPERWDGQGDSSLLQMWVRDEPGRVLDFPGLTALADVFYPRVWLRRARPVPTGTVSMTVYFHAGPAQLAATGRGWLLAQARGQVFRNGFFDQTAQLWNEAGLLLATTHQIVYYKE</sequence>
<dbReference type="InterPro" id="IPR049450">
    <property type="entry name" value="ACOT8-like_C"/>
</dbReference>
<dbReference type="SUPFAM" id="SSF54637">
    <property type="entry name" value="Thioesterase/thiol ester dehydrase-isomerase"/>
    <property type="match status" value="2"/>
</dbReference>
<evidence type="ECO:0000259" key="1">
    <source>
        <dbReference type="Pfam" id="PF13622"/>
    </source>
</evidence>
<protein>
    <submittedName>
        <fullName evidence="3">Acyl-CoA thioesterase</fullName>
    </submittedName>
</protein>
<organism evidence="3 4">
    <name type="scientific">Hydrogenophaga laconesensis</name>
    <dbReference type="NCBI Taxonomy" id="1805971"/>
    <lineage>
        <taxon>Bacteria</taxon>
        <taxon>Pseudomonadati</taxon>
        <taxon>Pseudomonadota</taxon>
        <taxon>Betaproteobacteria</taxon>
        <taxon>Burkholderiales</taxon>
        <taxon>Comamonadaceae</taxon>
        <taxon>Hydrogenophaga</taxon>
    </lineage>
</organism>
<dbReference type="InterPro" id="IPR049449">
    <property type="entry name" value="TesB_ACOT8-like_N"/>
</dbReference>